<dbReference type="EMBL" id="CP018025">
    <property type="protein sequence ID" value="APD91926.1"/>
    <property type="molecule type" value="Genomic_DNA"/>
</dbReference>
<gene>
    <name evidence="1" type="ORF">BM524_18575</name>
</gene>
<dbReference type="RefSeq" id="WP_071960536.1">
    <property type="nucleotide sequence ID" value="NZ_CP018025.1"/>
</dbReference>
<proteinExistence type="predicted"/>
<dbReference type="Proteomes" id="UP000182101">
    <property type="component" value="Plasmid pAMCP48-600"/>
</dbReference>
<accession>A0AAC9JEP2</accession>
<organism evidence="1 2">
    <name type="scientific">Alteromonas mediterranea</name>
    <dbReference type="NCBI Taxonomy" id="314275"/>
    <lineage>
        <taxon>Bacteria</taxon>
        <taxon>Pseudomonadati</taxon>
        <taxon>Pseudomonadota</taxon>
        <taxon>Gammaproteobacteria</taxon>
        <taxon>Alteromonadales</taxon>
        <taxon>Alteromonadaceae</taxon>
        <taxon>Alteromonas/Salinimonas group</taxon>
        <taxon>Alteromonas</taxon>
    </lineage>
</organism>
<evidence type="ECO:0000313" key="2">
    <source>
        <dbReference type="Proteomes" id="UP000182101"/>
    </source>
</evidence>
<evidence type="ECO:0000313" key="1">
    <source>
        <dbReference type="EMBL" id="APD91926.1"/>
    </source>
</evidence>
<geneLocation type="plasmid" evidence="2">
    <name>pamcp48-600</name>
</geneLocation>
<keyword evidence="1" id="KW-0614">Plasmid</keyword>
<protein>
    <submittedName>
        <fullName evidence="1">Uncharacterized protein</fullName>
    </submittedName>
</protein>
<sequence length="112" mass="12038">MANGNWDDAVASDEASGDNLMVGLAQGERHRKILREQVLVALSGVLISAFRSGESSMDKVNAEIDKAIQSVISNSKKDGMELDDKLLDILADASGKMLGIAEEWHAVKIILT</sequence>
<name>A0AAC9JEP2_9ALTE</name>
<reference evidence="1 2" key="1">
    <citation type="submission" date="2016-11" db="EMBL/GenBank/DDBJ databases">
        <title>Networking in microbes: conjugative elements and plasmids in the genus Alteromonas.</title>
        <authorList>
            <person name="Lopez-Perez M."/>
            <person name="Ramon-Marco N."/>
            <person name="Rodriguez-Valera F."/>
        </authorList>
    </citation>
    <scope>NUCLEOTIDE SEQUENCE [LARGE SCALE GENOMIC DNA]</scope>
    <source>
        <strain evidence="1 2">CP48</strain>
        <plasmid evidence="2">pamcp48-600</plasmid>
    </source>
</reference>
<dbReference type="AlphaFoldDB" id="A0AAC9JEP2"/>